<comment type="caution">
    <text evidence="13">The sequence shown here is derived from an EMBL/GenBank/DDBJ whole genome shotgun (WGS) entry which is preliminary data.</text>
</comment>
<evidence type="ECO:0000256" key="10">
    <source>
        <dbReference type="ARBA" id="ARBA00034099"/>
    </source>
</evidence>
<protein>
    <submittedName>
        <fullName evidence="13">Neuronal acetylcholine receptor subunit alpha-6</fullName>
    </submittedName>
</protein>
<keyword evidence="5" id="KW-0406">Ion transport</keyword>
<dbReference type="PRINTS" id="PR00254">
    <property type="entry name" value="NICOTINICR"/>
</dbReference>
<dbReference type="Pfam" id="PF02931">
    <property type="entry name" value="Neur_chan_LBD"/>
    <property type="match status" value="1"/>
</dbReference>
<keyword evidence="1" id="KW-0813">Transport</keyword>
<feature type="chain" id="PRO_5021481259" evidence="11">
    <location>
        <begin position="20"/>
        <end position="244"/>
    </location>
</feature>
<dbReference type="InterPro" id="IPR006201">
    <property type="entry name" value="Neur_channel"/>
</dbReference>
<evidence type="ECO:0000256" key="2">
    <source>
        <dbReference type="ARBA" id="ARBA00022475"/>
    </source>
</evidence>
<keyword evidence="8" id="KW-1071">Ligand-gated ion channel</keyword>
<keyword evidence="11" id="KW-0732">Signal</keyword>
<keyword evidence="4" id="KW-0770">Synapse</keyword>
<organism evidence="13 14">
    <name type="scientific">Araneus ventricosus</name>
    <name type="common">Orbweaver spider</name>
    <name type="synonym">Epeira ventricosa</name>
    <dbReference type="NCBI Taxonomy" id="182803"/>
    <lineage>
        <taxon>Eukaryota</taxon>
        <taxon>Metazoa</taxon>
        <taxon>Ecdysozoa</taxon>
        <taxon>Arthropoda</taxon>
        <taxon>Chelicerata</taxon>
        <taxon>Arachnida</taxon>
        <taxon>Araneae</taxon>
        <taxon>Araneomorphae</taxon>
        <taxon>Entelegynae</taxon>
        <taxon>Araneoidea</taxon>
        <taxon>Araneidae</taxon>
        <taxon>Araneus</taxon>
    </lineage>
</organism>
<keyword evidence="6" id="KW-0472">Membrane</keyword>
<proteinExistence type="predicted"/>
<sequence length="244" mass="28181">MAAFSFSLILCSVVGTVLANEYTENESDLRKRLFENYDKLVRPVRSVRGVIPVQVGLAPLRIKDVDVKDRTVELDTWLYLRWNDAYLRWYPSEYAGLEELSISSTEVWKPDIALYTASPDTSLFPSVPTNVVIFHNGTVLWIPPYTFKSRCPPADGQVTADTFECTLEMGSWTYDIRRVIVQEREQDVLQGIGRETFTDEDTNEKWTLESMTARSERKAYSFCPARYSLVKFDLLFRRKARSDD</sequence>
<dbReference type="InterPro" id="IPR002394">
    <property type="entry name" value="Nicotinic_acetylcholine_rcpt"/>
</dbReference>
<evidence type="ECO:0000256" key="5">
    <source>
        <dbReference type="ARBA" id="ARBA00023065"/>
    </source>
</evidence>
<evidence type="ECO:0000256" key="9">
    <source>
        <dbReference type="ARBA" id="ARBA00023303"/>
    </source>
</evidence>
<keyword evidence="3" id="KW-0812">Transmembrane</keyword>
<dbReference type="GO" id="GO:0045211">
    <property type="term" value="C:postsynaptic membrane"/>
    <property type="evidence" value="ECO:0007669"/>
    <property type="project" value="InterPro"/>
</dbReference>
<evidence type="ECO:0000256" key="11">
    <source>
        <dbReference type="SAM" id="SignalP"/>
    </source>
</evidence>
<dbReference type="OrthoDB" id="6415331at2759"/>
<evidence type="ECO:0000256" key="3">
    <source>
        <dbReference type="ARBA" id="ARBA00022692"/>
    </source>
</evidence>
<comment type="subcellular location">
    <subcellularLocation>
        <location evidence="10">Synaptic cell membrane</location>
        <topology evidence="10">Multi-pass membrane protein</topology>
    </subcellularLocation>
</comment>
<dbReference type="SUPFAM" id="SSF63712">
    <property type="entry name" value="Nicotinic receptor ligand binding domain-like"/>
    <property type="match status" value="1"/>
</dbReference>
<dbReference type="PANTHER" id="PTHR18945">
    <property type="entry name" value="NEUROTRANSMITTER GATED ION CHANNEL"/>
    <property type="match status" value="1"/>
</dbReference>
<evidence type="ECO:0000256" key="4">
    <source>
        <dbReference type="ARBA" id="ARBA00023018"/>
    </source>
</evidence>
<gene>
    <name evidence="13" type="primary">Chrna6_1</name>
    <name evidence="13" type="ORF">AVEN_11173_1</name>
</gene>
<dbReference type="AlphaFoldDB" id="A0A4Y2TEB9"/>
<dbReference type="Gene3D" id="2.70.170.10">
    <property type="entry name" value="Neurotransmitter-gated ion-channel ligand-binding domain"/>
    <property type="match status" value="1"/>
</dbReference>
<evidence type="ECO:0000256" key="7">
    <source>
        <dbReference type="ARBA" id="ARBA00023170"/>
    </source>
</evidence>
<dbReference type="FunFam" id="2.70.170.10:FF:000028">
    <property type="entry name" value="AcetylCholine Receptor"/>
    <property type="match status" value="1"/>
</dbReference>
<name>A0A4Y2TEB9_ARAVE</name>
<evidence type="ECO:0000256" key="1">
    <source>
        <dbReference type="ARBA" id="ARBA00022448"/>
    </source>
</evidence>
<dbReference type="Proteomes" id="UP000499080">
    <property type="component" value="Unassembled WGS sequence"/>
</dbReference>
<dbReference type="EMBL" id="BGPR01027557">
    <property type="protein sequence ID" value="GBN98143.1"/>
    <property type="molecule type" value="Genomic_DNA"/>
</dbReference>
<keyword evidence="9" id="KW-0407">Ion channel</keyword>
<evidence type="ECO:0000313" key="13">
    <source>
        <dbReference type="EMBL" id="GBN98143.1"/>
    </source>
</evidence>
<reference evidence="13 14" key="1">
    <citation type="journal article" date="2019" name="Sci. Rep.">
        <title>Orb-weaving spider Araneus ventricosus genome elucidates the spidroin gene catalogue.</title>
        <authorList>
            <person name="Kono N."/>
            <person name="Nakamura H."/>
            <person name="Ohtoshi R."/>
            <person name="Moran D.A.P."/>
            <person name="Shinohara A."/>
            <person name="Yoshida Y."/>
            <person name="Fujiwara M."/>
            <person name="Mori M."/>
            <person name="Tomita M."/>
            <person name="Arakawa K."/>
        </authorList>
    </citation>
    <scope>NUCLEOTIDE SEQUENCE [LARGE SCALE GENOMIC DNA]</scope>
</reference>
<evidence type="ECO:0000256" key="8">
    <source>
        <dbReference type="ARBA" id="ARBA00023286"/>
    </source>
</evidence>
<dbReference type="GO" id="GO:0022848">
    <property type="term" value="F:acetylcholine-gated monoatomic cation-selective channel activity"/>
    <property type="evidence" value="ECO:0007669"/>
    <property type="project" value="InterPro"/>
</dbReference>
<dbReference type="InterPro" id="IPR036734">
    <property type="entry name" value="Neur_chan_lig-bd_sf"/>
</dbReference>
<accession>A0A4Y2TEB9</accession>
<feature type="domain" description="Neurotransmitter-gated ion-channel ligand-binding" evidence="12">
    <location>
        <begin position="27"/>
        <end position="239"/>
    </location>
</feature>
<evidence type="ECO:0000256" key="6">
    <source>
        <dbReference type="ARBA" id="ARBA00023136"/>
    </source>
</evidence>
<dbReference type="InterPro" id="IPR006202">
    <property type="entry name" value="Neur_chan_lig-bd"/>
</dbReference>
<evidence type="ECO:0000313" key="14">
    <source>
        <dbReference type="Proteomes" id="UP000499080"/>
    </source>
</evidence>
<dbReference type="GO" id="GO:0004888">
    <property type="term" value="F:transmembrane signaling receptor activity"/>
    <property type="evidence" value="ECO:0007669"/>
    <property type="project" value="InterPro"/>
</dbReference>
<keyword evidence="7 13" id="KW-0675">Receptor</keyword>
<keyword evidence="2" id="KW-1003">Cell membrane</keyword>
<feature type="signal peptide" evidence="11">
    <location>
        <begin position="1"/>
        <end position="19"/>
    </location>
</feature>
<keyword evidence="14" id="KW-1185">Reference proteome</keyword>
<evidence type="ECO:0000259" key="12">
    <source>
        <dbReference type="Pfam" id="PF02931"/>
    </source>
</evidence>